<comment type="caution">
    <text evidence="1">The sequence shown here is derived from an EMBL/GenBank/DDBJ whole genome shotgun (WGS) entry which is preliminary data.</text>
</comment>
<reference evidence="1" key="1">
    <citation type="submission" date="2021-01" db="EMBL/GenBank/DDBJ databases">
        <authorList>
            <person name="Kaushik A."/>
        </authorList>
    </citation>
    <scope>NUCLEOTIDE SEQUENCE</scope>
    <source>
        <strain evidence="1">AG5</strain>
    </source>
</reference>
<accession>A0A8H3E7H2</accession>
<proteinExistence type="predicted"/>
<dbReference type="Proteomes" id="UP000663827">
    <property type="component" value="Unassembled WGS sequence"/>
</dbReference>
<dbReference type="EMBL" id="CAJNJQ010006259">
    <property type="protein sequence ID" value="CAE7225005.1"/>
    <property type="molecule type" value="Genomic_DNA"/>
</dbReference>
<evidence type="ECO:0000313" key="2">
    <source>
        <dbReference type="Proteomes" id="UP000663827"/>
    </source>
</evidence>
<name>A0A8H3E7H2_9AGAM</name>
<protein>
    <submittedName>
        <fullName evidence="1">Uncharacterized protein</fullName>
    </submittedName>
</protein>
<gene>
    <name evidence="1" type="ORF">RDB_LOCUS173543</name>
</gene>
<dbReference type="AlphaFoldDB" id="A0A8H3E7H2"/>
<evidence type="ECO:0000313" key="1">
    <source>
        <dbReference type="EMBL" id="CAE7225005.1"/>
    </source>
</evidence>
<sequence length="339" mass="37591">MIYNTGLDEQSFIKASSFDGADAGDFTPSEWFDFDSALLEHAPERSFGEHIPPFPLQDPLLGVDDIYLPLPDPSDLERLLVDYSPQPHSHQTDNKIPCYPAVDDVDETGSLAAPVPSQDLLWSLMSPGGPLVAPDPWGPYYPQDTYGPWPPSAMQAHDTTNDHLRQLDTLLYHLASSNAVTQGEESALSIDPSQMHLPDPVTPFGADENIVPQEQIAASSTTTVGSLPPESPSRGCKRKISYETPNSFGVLTTTNREIGRNSLLEQCRKYRKIAKDKRITCHCSQDPELRMLNCRGSYKGEHEWKRGHKIERDVTCSLAIELHSGLENNVARIKSIQTI</sequence>
<organism evidence="1 2">
    <name type="scientific">Rhizoctonia solani</name>
    <dbReference type="NCBI Taxonomy" id="456999"/>
    <lineage>
        <taxon>Eukaryota</taxon>
        <taxon>Fungi</taxon>
        <taxon>Dikarya</taxon>
        <taxon>Basidiomycota</taxon>
        <taxon>Agaricomycotina</taxon>
        <taxon>Agaricomycetes</taxon>
        <taxon>Cantharellales</taxon>
        <taxon>Ceratobasidiaceae</taxon>
        <taxon>Rhizoctonia</taxon>
    </lineage>
</organism>